<dbReference type="OrthoDB" id="3531106at2"/>
<evidence type="ECO:0000313" key="1">
    <source>
        <dbReference type="EMBL" id="RVX47294.1"/>
    </source>
</evidence>
<dbReference type="RefSeq" id="WP_127939753.1">
    <property type="nucleotide sequence ID" value="NZ_SAUN01000001.1"/>
</dbReference>
<proteinExistence type="predicted"/>
<protein>
    <recommendedName>
        <fullName evidence="3">Lipoprotein</fullName>
    </recommendedName>
</protein>
<dbReference type="PROSITE" id="PS51257">
    <property type="entry name" value="PROKAR_LIPOPROTEIN"/>
    <property type="match status" value="1"/>
</dbReference>
<comment type="caution">
    <text evidence="1">The sequence shown here is derived from an EMBL/GenBank/DDBJ whole genome shotgun (WGS) entry which is preliminary data.</text>
</comment>
<organism evidence="1 2">
    <name type="scientific">Nonomuraea polychroma</name>
    <dbReference type="NCBI Taxonomy" id="46176"/>
    <lineage>
        <taxon>Bacteria</taxon>
        <taxon>Bacillati</taxon>
        <taxon>Actinomycetota</taxon>
        <taxon>Actinomycetes</taxon>
        <taxon>Streptosporangiales</taxon>
        <taxon>Streptosporangiaceae</taxon>
        <taxon>Nonomuraea</taxon>
    </lineage>
</organism>
<name>A0A438MNB5_9ACTN</name>
<dbReference type="AlphaFoldDB" id="A0A438MNB5"/>
<evidence type="ECO:0008006" key="3">
    <source>
        <dbReference type="Google" id="ProtNLM"/>
    </source>
</evidence>
<keyword evidence="2" id="KW-1185">Reference proteome</keyword>
<gene>
    <name evidence="1" type="ORF">EDD27_10221</name>
</gene>
<reference evidence="1 2" key="1">
    <citation type="submission" date="2019-01" db="EMBL/GenBank/DDBJ databases">
        <title>Sequencing the genomes of 1000 actinobacteria strains.</title>
        <authorList>
            <person name="Klenk H.-P."/>
        </authorList>
    </citation>
    <scope>NUCLEOTIDE SEQUENCE [LARGE SCALE GENOMIC DNA]</scope>
    <source>
        <strain evidence="1 2">DSM 43925</strain>
    </source>
</reference>
<evidence type="ECO:0000313" key="2">
    <source>
        <dbReference type="Proteomes" id="UP000284824"/>
    </source>
</evidence>
<accession>A0A438MNB5</accession>
<dbReference type="EMBL" id="SAUN01000001">
    <property type="protein sequence ID" value="RVX47294.1"/>
    <property type="molecule type" value="Genomic_DNA"/>
</dbReference>
<sequence length="175" mass="18510">MRRSLTIALTLALTACSAETDDGILKDPAKWPLATLTGTATKEELPDEAERALARIRVGSYDLVAWIHTKGVCGLSQQTDDGWSMSFPLNQSGTSTSTEEGFAGPTEPVMVSMAESKVSLMCTPTRMFVKITTKQRKVALDGHAAAQLSGDGVSVVVGTPAARKESLPQATVTGR</sequence>
<dbReference type="Proteomes" id="UP000284824">
    <property type="component" value="Unassembled WGS sequence"/>
</dbReference>